<feature type="region of interest" description="Disordered" evidence="2">
    <location>
        <begin position="943"/>
        <end position="966"/>
    </location>
</feature>
<feature type="compositionally biased region" description="Basic and acidic residues" evidence="2">
    <location>
        <begin position="1286"/>
        <end position="1315"/>
    </location>
</feature>
<feature type="region of interest" description="Disordered" evidence="2">
    <location>
        <begin position="1256"/>
        <end position="1275"/>
    </location>
</feature>
<keyword evidence="1" id="KW-0175">Coiled coil</keyword>
<keyword evidence="3" id="KW-1185">Reference proteome</keyword>
<feature type="compositionally biased region" description="Basic and acidic residues" evidence="2">
    <location>
        <begin position="2165"/>
        <end position="2174"/>
    </location>
</feature>
<evidence type="ECO:0000313" key="4">
    <source>
        <dbReference type="WBParaSite" id="ACRNAN_Path_523.g1984.t1"/>
    </source>
</evidence>
<feature type="compositionally biased region" description="Basic and acidic residues" evidence="2">
    <location>
        <begin position="1922"/>
        <end position="1939"/>
    </location>
</feature>
<feature type="region of interest" description="Disordered" evidence="2">
    <location>
        <begin position="1717"/>
        <end position="1960"/>
    </location>
</feature>
<feature type="compositionally biased region" description="Polar residues" evidence="2">
    <location>
        <begin position="96"/>
        <end position="118"/>
    </location>
</feature>
<feature type="compositionally biased region" description="Polar residues" evidence="2">
    <location>
        <begin position="1506"/>
        <end position="1515"/>
    </location>
</feature>
<feature type="compositionally biased region" description="Low complexity" evidence="2">
    <location>
        <begin position="228"/>
        <end position="241"/>
    </location>
</feature>
<feature type="region of interest" description="Disordered" evidence="2">
    <location>
        <begin position="204"/>
        <end position="249"/>
    </location>
</feature>
<feature type="region of interest" description="Disordered" evidence="2">
    <location>
        <begin position="422"/>
        <end position="456"/>
    </location>
</feature>
<feature type="compositionally biased region" description="Basic and acidic residues" evidence="2">
    <location>
        <begin position="1457"/>
        <end position="1468"/>
    </location>
</feature>
<feature type="region of interest" description="Disordered" evidence="2">
    <location>
        <begin position="1449"/>
        <end position="1535"/>
    </location>
</feature>
<feature type="compositionally biased region" description="Basic and acidic residues" evidence="2">
    <location>
        <begin position="2027"/>
        <end position="2040"/>
    </location>
</feature>
<feature type="compositionally biased region" description="Acidic residues" evidence="2">
    <location>
        <begin position="1849"/>
        <end position="1872"/>
    </location>
</feature>
<feature type="compositionally biased region" description="Basic and acidic residues" evidence="2">
    <location>
        <begin position="1206"/>
        <end position="1233"/>
    </location>
</feature>
<accession>A0A914C9C5</accession>
<feature type="region of interest" description="Disordered" evidence="2">
    <location>
        <begin position="75"/>
        <end position="163"/>
    </location>
</feature>
<feature type="region of interest" description="Disordered" evidence="2">
    <location>
        <begin position="2026"/>
        <end position="2049"/>
    </location>
</feature>
<feature type="compositionally biased region" description="Acidic residues" evidence="2">
    <location>
        <begin position="133"/>
        <end position="143"/>
    </location>
</feature>
<feature type="compositionally biased region" description="Polar residues" evidence="2">
    <location>
        <begin position="204"/>
        <end position="218"/>
    </location>
</feature>
<evidence type="ECO:0000256" key="1">
    <source>
        <dbReference type="SAM" id="Coils"/>
    </source>
</evidence>
<feature type="region of interest" description="Disordered" evidence="2">
    <location>
        <begin position="551"/>
        <end position="572"/>
    </location>
</feature>
<organism evidence="3 4">
    <name type="scientific">Acrobeloides nanus</name>
    <dbReference type="NCBI Taxonomy" id="290746"/>
    <lineage>
        <taxon>Eukaryota</taxon>
        <taxon>Metazoa</taxon>
        <taxon>Ecdysozoa</taxon>
        <taxon>Nematoda</taxon>
        <taxon>Chromadorea</taxon>
        <taxon>Rhabditida</taxon>
        <taxon>Tylenchina</taxon>
        <taxon>Cephalobomorpha</taxon>
        <taxon>Cephaloboidea</taxon>
        <taxon>Cephalobidae</taxon>
        <taxon>Acrobeloides</taxon>
    </lineage>
</organism>
<reference evidence="4" key="1">
    <citation type="submission" date="2022-11" db="UniProtKB">
        <authorList>
            <consortium name="WormBaseParasite"/>
        </authorList>
    </citation>
    <scope>IDENTIFICATION</scope>
</reference>
<sequence>MVARHPVQMTLTEKEATKKIIHAEHFPDMVQGFVELHSPSNSDESIENRAPETPKLCPRASRERRLPTGKTNWEVRMEHERKRSGSRGRANHSNERLIQNNSNNISYENPILSTTPESSFDRSRNTPNRDQNMDDDTLLDPEEPTPRACHHPSKVDENEGQVVSEYRTEKNIVRIRRVIEFSPPRTSKNSSKAMPLKLRNVQNVPSSYSAPRPITSSGIREHTKHRISSSSSHQSLPSSPQIERKGRIPKRSLYTSKIPLKRGSSLENKMKSIEKKINQIQNHLKMNNIEKPQLVIPNDVCTETSKRDLMLHETVCDAGAKLRQKVKEQEEEFERSQERLSINSNNSYQPSKTPSPSKNNSHPETSFQEIPVPIYRSINNLFTSSPQKLLDQWQPMDLKTTKPPQNIHRSPLTAENPLLSLSSATKSSHKSPSLVDPYKVSRLTEPPEASDLEKTPIKPGVYTTMTLPRRQMEDENGYAIPGSTRAMYMNLTYDSNRPLAESTPIKNGIGIDKIGYRTPSPVERILERKRVNRSLGFDDLVKAGDPSVLHITPPKYQRIPSIPHDKDSSFRRNVSFSPKVNTTHEDFKSAVEESFDTDERENRLSNIIVQSSPYRSVSVPMNPGRQGYKSGSSFSSTGLSSESIRSLGESAILAEKLNKSLEQVNEALDRTRSHLGEVVDKFDQTLNNVNTSIHISKSLQELQSLRRSPAYKAALRPTLLPPPPPETSKSPISIQLSSTMDQNFLTPHIKGVDTAKLKPTLTSPPPPQKPSTSDAPEVSDKRVEFDLKGIGKENGSSREYGRQQTPYVRSAGFFDLGSTSKETTTRPRSDSIDEPIHHKPSAASITLLLRAQECYKRHKQALKDYTKVKILAYNIKADEYKKSGHITKYQEIKSKIDLLIKKCNEEKRLIKEAYKNPNREMLKEYAKKIEAIQKATMELQDKAMKPRIRRRANSASSTCSSSSSLTTASMLKDEEYTQKMNILRHRRENADRILRIAQKLKKEEKDVERLEKKAFTTIAQIGSVSNILGDSSFSERDVPRKLATAVQNVENLLQKEESPPPTAGRALDERNAKLREELEKKRRFSDKLYKEFCQRNKEMLQNEEISLNTQIDAYNKYIEEAQKLEELEKAARQLFSTEEEKFEDEVFTSSSVKLSSQLSTDSTPPRKLSLEGIHTLPKLSISSGQTPKLSARVPRLSLSSDSSIPPRREEKEDSSRTLTDNEKGELEVQKPEKVLTPVDASVPRLDLSALQREFSVEKKEGEQFELPSDVAYKPDGYEKDVAHFVHEKEAEQEQKPTQDANKETSRDISSIHEIEAVPPPAALPVQDYINRKPKYVQTSADREKNTENDVSSIQDIQELPDSTPRSLSMALDSIETPVEQEPQITQEEFQFQLPDQEKSEASVFSAMSPLENVINQEKSEASVFSAMSPLENVISIASSLESLPMDNAISGLDELPESGKTDNHREVDEPSQSPSKARKQTLEVLSARKEERDKESDPERVPSAKSHLNLSNSSISKRDEDVHSPIPTPPYMEPSVIISIGTGQHVSHISGGGSRIISQYSTNSSRTNSSVTVSSLAGISRKSSQNELVRQVENPEEPVVEKVEISQVSGTKASSISSMSGLDKNSLQELKSQSSSTRFEQVQEQIESGNAVKVSKISSISSFSSIRQESFQDFISPPVSATKNQEIQEPIEIAKVSKDSRSASISSISSIGQKSFQDLMSPPVSSPKVNWKKLDIPSSQPQPMVPIVSTDVEKEKEPESVTEESIAEEIVEDDAETVEDSSVTEEIPASEENSESATKTEVTSSKSVKVVVTHTETITTTTISRPIDQPIITSAEETPREEVSTETSESTETEEASESEESSSSTESEDDETPKTKPVLAKEPQETDSSIAEEIPSEEVKSAKSMSSSLGGISSSKEQEDDVQKEKTGMTYQKDETGKPLETVQHPNPIYQVKVPQKIKEDDSPRLISIEEAVPVVKSTFDDQNLSSIATSFGGHSSSIDQGTSQKVPWFEQANKKPLSTIELVQDDVHPDPPKPEEPMQKSNISIILEDDYSPAARMERAKARFIQRASLPSLTRTDSLDSVATNSTPKQSPRSPLLSGRFFEKFPKNISPRTSPRNSFPLHKSGSGGSPRFSLEKDLITFSPRDLNETSHGKRTSSISSEKSIFDDSERSTGRLSSKSSVGFLEDSLHATNLLELSTYSENSGGKTSLNFEDLKTDAILDALLPQKQKTSVSTIPEEDSIASTISSEFQLSTASGTSEASTSATISASEPSLPSSETQIRFLVKNFSKQLWPQFEAKQKDFSLNLEKIENGKSQHDEYEQSFIEALVDFTMDIVKQMASNSRYWGKNQVYNKFYFRPKPNSSLMFTQMIEDEVCARVLRIQNSESKNGFRRLVEPRYVRVARFPTELDPVDHILLDELYQSEPAWTDVINECLEKVEKSKNI</sequence>
<protein>
    <submittedName>
        <fullName evidence="4">Uncharacterized protein</fullName>
    </submittedName>
</protein>
<dbReference type="WBParaSite" id="ACRNAN_Path_523.g1984.t1">
    <property type="protein sequence ID" value="ACRNAN_Path_523.g1984.t1"/>
    <property type="gene ID" value="ACRNAN_Path_523.g1984"/>
</dbReference>
<feature type="compositionally biased region" description="Low complexity" evidence="2">
    <location>
        <begin position="422"/>
        <end position="434"/>
    </location>
</feature>
<feature type="compositionally biased region" description="Acidic residues" evidence="2">
    <location>
        <begin position="1760"/>
        <end position="1794"/>
    </location>
</feature>
<feature type="region of interest" description="Disordered" evidence="2">
    <location>
        <begin position="2077"/>
        <end position="2180"/>
    </location>
</feature>
<feature type="compositionally biased region" description="Low complexity" evidence="2">
    <location>
        <begin position="953"/>
        <end position="966"/>
    </location>
</feature>
<proteinExistence type="predicted"/>
<feature type="region of interest" description="Disordered" evidence="2">
    <location>
        <begin position="1286"/>
        <end position="1353"/>
    </location>
</feature>
<feature type="compositionally biased region" description="Basic and acidic residues" evidence="2">
    <location>
        <begin position="1486"/>
        <end position="1502"/>
    </location>
</feature>
<feature type="compositionally biased region" description="Polar residues" evidence="2">
    <location>
        <begin position="340"/>
        <end position="349"/>
    </location>
</feature>
<evidence type="ECO:0000313" key="3">
    <source>
        <dbReference type="Proteomes" id="UP000887540"/>
    </source>
</evidence>
<evidence type="ECO:0000256" key="2">
    <source>
        <dbReference type="SAM" id="MobiDB-lite"/>
    </source>
</evidence>
<feature type="compositionally biased region" description="Polar residues" evidence="2">
    <location>
        <begin position="2077"/>
        <end position="2095"/>
    </location>
</feature>
<feature type="region of interest" description="Disordered" evidence="2">
    <location>
        <begin position="1614"/>
        <end position="1635"/>
    </location>
</feature>
<feature type="compositionally biased region" description="Low complexity" evidence="2">
    <location>
        <begin position="1903"/>
        <end position="1916"/>
    </location>
</feature>
<name>A0A914C9C5_9BILA</name>
<feature type="region of interest" description="Disordered" evidence="2">
    <location>
        <begin position="1179"/>
        <end position="1237"/>
    </location>
</feature>
<dbReference type="Proteomes" id="UP000887540">
    <property type="component" value="Unplaced"/>
</dbReference>
<feature type="coiled-coil region" evidence="1">
    <location>
        <begin position="1107"/>
        <end position="1134"/>
    </location>
</feature>
<feature type="compositionally biased region" description="Low complexity" evidence="2">
    <location>
        <begin position="350"/>
        <end position="363"/>
    </location>
</feature>
<feature type="coiled-coil region" evidence="1">
    <location>
        <begin position="993"/>
        <end position="1020"/>
    </location>
</feature>
<feature type="region of interest" description="Disordered" evidence="2">
    <location>
        <begin position="328"/>
        <end position="366"/>
    </location>
</feature>
<feature type="region of interest" description="Disordered" evidence="2">
    <location>
        <begin position="756"/>
        <end position="780"/>
    </location>
</feature>
<feature type="compositionally biased region" description="Low complexity" evidence="2">
    <location>
        <begin position="1795"/>
        <end position="1822"/>
    </location>
</feature>